<feature type="compositionally biased region" description="Low complexity" evidence="17">
    <location>
        <begin position="286"/>
        <end position="298"/>
    </location>
</feature>
<keyword evidence="6 16" id="KW-0808">Transferase</keyword>
<evidence type="ECO:0000256" key="3">
    <source>
        <dbReference type="ARBA" id="ARBA00010258"/>
    </source>
</evidence>
<dbReference type="GO" id="GO:0005634">
    <property type="term" value="C:nucleus"/>
    <property type="evidence" value="ECO:0007669"/>
    <property type="project" value="UniProtKB-SubCell"/>
</dbReference>
<dbReference type="FunFam" id="1.10.10.10:FF:000270">
    <property type="entry name" value="Non-structural maintenance of chromosomes element 1 homolog"/>
    <property type="match status" value="1"/>
</dbReference>
<dbReference type="Gene3D" id="3.90.1150.220">
    <property type="match status" value="1"/>
</dbReference>
<dbReference type="SUPFAM" id="SSF57850">
    <property type="entry name" value="RING/U-box"/>
    <property type="match status" value="1"/>
</dbReference>
<evidence type="ECO:0000313" key="19">
    <source>
        <dbReference type="EMBL" id="GBE81989.1"/>
    </source>
</evidence>
<evidence type="ECO:0000256" key="13">
    <source>
        <dbReference type="ARBA" id="ARBA00023204"/>
    </source>
</evidence>
<evidence type="ECO:0000256" key="8">
    <source>
        <dbReference type="ARBA" id="ARBA00022763"/>
    </source>
</evidence>
<dbReference type="Pfam" id="PF07574">
    <property type="entry name" value="SMC_Nse1"/>
    <property type="match status" value="1"/>
</dbReference>
<dbReference type="OrthoDB" id="185455at2759"/>
<evidence type="ECO:0000256" key="14">
    <source>
        <dbReference type="ARBA" id="ARBA00023242"/>
    </source>
</evidence>
<feature type="region of interest" description="Disordered" evidence="17">
    <location>
        <begin position="254"/>
        <end position="333"/>
    </location>
</feature>
<dbReference type="STRING" id="139825.A0A401GIJ0"/>
<dbReference type="GO" id="GO:0030915">
    <property type="term" value="C:Smc5-Smc6 complex"/>
    <property type="evidence" value="ECO:0007669"/>
    <property type="project" value="UniProtKB-UniRule"/>
</dbReference>
<dbReference type="GeneID" id="38778906"/>
<evidence type="ECO:0000256" key="16">
    <source>
        <dbReference type="RuleBase" id="RU368018"/>
    </source>
</evidence>
<dbReference type="AlphaFoldDB" id="A0A401GIJ0"/>
<keyword evidence="20" id="KW-1185">Reference proteome</keyword>
<dbReference type="InterPro" id="IPR036388">
    <property type="entry name" value="WH-like_DNA-bd_sf"/>
</dbReference>
<evidence type="ECO:0000256" key="1">
    <source>
        <dbReference type="ARBA" id="ARBA00000900"/>
    </source>
</evidence>
<evidence type="ECO:0000256" key="17">
    <source>
        <dbReference type="SAM" id="MobiDB-lite"/>
    </source>
</evidence>
<keyword evidence="9 15" id="KW-0863">Zinc-finger</keyword>
<dbReference type="PROSITE" id="PS50089">
    <property type="entry name" value="ZF_RING_2"/>
    <property type="match status" value="1"/>
</dbReference>
<feature type="domain" description="RING-type" evidence="18">
    <location>
        <begin position="195"/>
        <end position="236"/>
    </location>
</feature>
<dbReference type="GO" id="GO:0000724">
    <property type="term" value="P:double-strand break repair via homologous recombination"/>
    <property type="evidence" value="ECO:0007669"/>
    <property type="project" value="TreeGrafter"/>
</dbReference>
<reference evidence="19 20" key="1">
    <citation type="journal article" date="2018" name="Sci. Rep.">
        <title>Genome sequence of the cauliflower mushroom Sparassis crispa (Hanabiratake) and its association with beneficial usage.</title>
        <authorList>
            <person name="Kiyama R."/>
            <person name="Furutani Y."/>
            <person name="Kawaguchi K."/>
            <person name="Nakanishi T."/>
        </authorList>
    </citation>
    <scope>NUCLEOTIDE SEQUENCE [LARGE SCALE GENOMIC DNA]</scope>
</reference>
<dbReference type="GO" id="GO:0061630">
    <property type="term" value="F:ubiquitin protein ligase activity"/>
    <property type="evidence" value="ECO:0007669"/>
    <property type="project" value="UniProtKB-EC"/>
</dbReference>
<protein>
    <recommendedName>
        <fullName evidence="5 16">Non-structural maintenance of chromosomes element 1 homolog</fullName>
        <ecNumber evidence="4 16">2.3.2.27</ecNumber>
    </recommendedName>
</protein>
<evidence type="ECO:0000313" key="20">
    <source>
        <dbReference type="Proteomes" id="UP000287166"/>
    </source>
</evidence>
<dbReference type="EC" id="2.3.2.27" evidence="4 16"/>
<gene>
    <name evidence="19" type="ORF">SCP_0403650</name>
</gene>
<comment type="subcellular location">
    <subcellularLocation>
        <location evidence="2 16">Nucleus</location>
    </subcellularLocation>
</comment>
<keyword evidence="11 16" id="KW-0862">Zinc</keyword>
<evidence type="ECO:0000256" key="2">
    <source>
        <dbReference type="ARBA" id="ARBA00004123"/>
    </source>
</evidence>
<evidence type="ECO:0000256" key="15">
    <source>
        <dbReference type="PROSITE-ProRule" id="PRU00175"/>
    </source>
</evidence>
<feature type="compositionally biased region" description="Basic and acidic residues" evidence="17">
    <location>
        <begin position="255"/>
        <end position="264"/>
    </location>
</feature>
<dbReference type="GO" id="GO:0008270">
    <property type="term" value="F:zinc ion binding"/>
    <property type="evidence" value="ECO:0007669"/>
    <property type="project" value="UniProtKB-KW"/>
</dbReference>
<comment type="catalytic activity">
    <reaction evidence="1 16">
        <text>S-ubiquitinyl-[E2 ubiquitin-conjugating enzyme]-L-cysteine + [acceptor protein]-L-lysine = [E2 ubiquitin-conjugating enzyme]-L-cysteine + N(6)-ubiquitinyl-[acceptor protein]-L-lysine.</text>
        <dbReference type="EC" id="2.3.2.27"/>
    </reaction>
</comment>
<dbReference type="InterPro" id="IPR011513">
    <property type="entry name" value="Nse1"/>
</dbReference>
<dbReference type="EMBL" id="BFAD01000004">
    <property type="protein sequence ID" value="GBE81989.1"/>
    <property type="molecule type" value="Genomic_DNA"/>
</dbReference>
<dbReference type="InParanoid" id="A0A401GIJ0"/>
<name>A0A401GIJ0_9APHY</name>
<evidence type="ECO:0000256" key="9">
    <source>
        <dbReference type="ARBA" id="ARBA00022771"/>
    </source>
</evidence>
<dbReference type="PANTHER" id="PTHR20973">
    <property type="entry name" value="NON-SMC ELEMENT 1-RELATED"/>
    <property type="match status" value="1"/>
</dbReference>
<comment type="caution">
    <text evidence="19">The sequence shown here is derived from an EMBL/GenBank/DDBJ whole genome shotgun (WGS) entry which is preliminary data.</text>
</comment>
<dbReference type="RefSeq" id="XP_027612902.1">
    <property type="nucleotide sequence ID" value="XM_027757101.1"/>
</dbReference>
<dbReference type="Gene3D" id="1.10.10.10">
    <property type="entry name" value="Winged helix-like DNA-binding domain superfamily/Winged helix DNA-binding domain"/>
    <property type="match status" value="1"/>
</dbReference>
<keyword evidence="10 16" id="KW-0833">Ubl conjugation pathway</keyword>
<dbReference type="InterPro" id="IPR014857">
    <property type="entry name" value="Nse1_RING_C4HC3-type"/>
</dbReference>
<dbReference type="Pfam" id="PF08746">
    <property type="entry name" value="zf-RING-like"/>
    <property type="match status" value="1"/>
</dbReference>
<evidence type="ECO:0000259" key="18">
    <source>
        <dbReference type="PROSITE" id="PS50089"/>
    </source>
</evidence>
<evidence type="ECO:0000256" key="12">
    <source>
        <dbReference type="ARBA" id="ARBA00023172"/>
    </source>
</evidence>
<evidence type="ECO:0000256" key="4">
    <source>
        <dbReference type="ARBA" id="ARBA00012483"/>
    </source>
</evidence>
<evidence type="ECO:0000256" key="7">
    <source>
        <dbReference type="ARBA" id="ARBA00022723"/>
    </source>
</evidence>
<accession>A0A401GIJ0</accession>
<keyword evidence="13 16" id="KW-0234">DNA repair</keyword>
<keyword evidence="7 16" id="KW-0479">Metal-binding</keyword>
<dbReference type="InterPro" id="IPR013083">
    <property type="entry name" value="Znf_RING/FYVE/PHD"/>
</dbReference>
<comment type="function">
    <text evidence="16">Acts in a DNA repair pathway for removal of UV-induced DNA damage that is distinct from classical nucleotide excision repair and in repair of ionizing radiation damage. Functions in homologous recombination repair of DNA double strand breaks and in recovery of stalled replication forks.</text>
</comment>
<comment type="subunit">
    <text evidence="16">Component of the Smc5-Smc6 complex.</text>
</comment>
<evidence type="ECO:0000256" key="5">
    <source>
        <dbReference type="ARBA" id="ARBA00019422"/>
    </source>
</evidence>
<dbReference type="InterPro" id="IPR001841">
    <property type="entry name" value="Znf_RING"/>
</dbReference>
<dbReference type="Gene3D" id="3.30.40.10">
    <property type="entry name" value="Zinc/RING finger domain, C3HC4 (zinc finger)"/>
    <property type="match status" value="1"/>
</dbReference>
<keyword evidence="14 16" id="KW-0539">Nucleus</keyword>
<evidence type="ECO:0000256" key="11">
    <source>
        <dbReference type="ARBA" id="ARBA00022833"/>
    </source>
</evidence>
<organism evidence="19 20">
    <name type="scientific">Sparassis crispa</name>
    <dbReference type="NCBI Taxonomy" id="139825"/>
    <lineage>
        <taxon>Eukaryota</taxon>
        <taxon>Fungi</taxon>
        <taxon>Dikarya</taxon>
        <taxon>Basidiomycota</taxon>
        <taxon>Agaricomycotina</taxon>
        <taxon>Agaricomycetes</taxon>
        <taxon>Polyporales</taxon>
        <taxon>Sparassidaceae</taxon>
        <taxon>Sparassis</taxon>
    </lineage>
</organism>
<dbReference type="FunCoup" id="A0A401GIJ0">
    <property type="interactions" value="114"/>
</dbReference>
<sequence length="333" mass="37676">MVSSNDVQRLFLQSMLSRRIISQKLALKIWEKCVEAVRAADDSLEIPFSSDRNSWDNFVSNINNALNPLDLEFAHMHDEYTGKEMCVLVNRRGDEIAQMATDYSAVEIAYFKAVVEQIMLAPNESYTVSSLAALREVGTLKANMTKTQAEVVLSSFVAKGWLVKSREGRYSLSTRTLLELQPYLRSTYPDEIIECTICMEMITRGVACYTAHCKTRLHTHCFNNYRRRNQNCPTCNENWSADANARKLLSIGEGAFKDGQDKGSRRAPRKSAAEGDEDEDEEMDVEPSPSQLSQLSRSQAKKRGGKKAVPEESMDVDEDRPTPPKTQKRKGRR</sequence>
<dbReference type="PANTHER" id="PTHR20973:SF0">
    <property type="entry name" value="NON-STRUCTURAL MAINTENANCE OF CHROMOSOMES ELEMENT 1 HOMOLOG"/>
    <property type="match status" value="1"/>
</dbReference>
<evidence type="ECO:0000256" key="10">
    <source>
        <dbReference type="ARBA" id="ARBA00022786"/>
    </source>
</evidence>
<proteinExistence type="inferred from homology"/>
<feature type="compositionally biased region" description="Acidic residues" evidence="17">
    <location>
        <begin position="274"/>
        <end position="285"/>
    </location>
</feature>
<keyword evidence="8 16" id="KW-0227">DNA damage</keyword>
<evidence type="ECO:0000256" key="6">
    <source>
        <dbReference type="ARBA" id="ARBA00022679"/>
    </source>
</evidence>
<comment type="similarity">
    <text evidence="3 16">Belongs to the NSE1 family.</text>
</comment>
<dbReference type="Proteomes" id="UP000287166">
    <property type="component" value="Unassembled WGS sequence"/>
</dbReference>
<keyword evidence="12 16" id="KW-0233">DNA recombination</keyword>